<keyword evidence="2" id="KW-1185">Reference proteome</keyword>
<dbReference type="OrthoDB" id="2428143at2759"/>
<dbReference type="Proteomes" id="UP000789759">
    <property type="component" value="Unassembled WGS sequence"/>
</dbReference>
<name>A0A9N9EDI0_9GLOM</name>
<evidence type="ECO:0000313" key="2">
    <source>
        <dbReference type="Proteomes" id="UP000789759"/>
    </source>
</evidence>
<proteinExistence type="predicted"/>
<comment type="caution">
    <text evidence="1">The sequence shown here is derived from an EMBL/GenBank/DDBJ whole genome shotgun (WGS) entry which is preliminary data.</text>
</comment>
<protein>
    <submittedName>
        <fullName evidence="1">14563_t:CDS:1</fullName>
    </submittedName>
</protein>
<evidence type="ECO:0000313" key="1">
    <source>
        <dbReference type="EMBL" id="CAG8667632.1"/>
    </source>
</evidence>
<reference evidence="1" key="1">
    <citation type="submission" date="2021-06" db="EMBL/GenBank/DDBJ databases">
        <authorList>
            <person name="Kallberg Y."/>
            <person name="Tangrot J."/>
            <person name="Rosling A."/>
        </authorList>
    </citation>
    <scope>NUCLEOTIDE SEQUENCE</scope>
    <source>
        <strain evidence="1">FL966</strain>
    </source>
</reference>
<gene>
    <name evidence="1" type="ORF">CPELLU_LOCUS10107</name>
</gene>
<dbReference type="EMBL" id="CAJVQA010008168">
    <property type="protein sequence ID" value="CAG8667632.1"/>
    <property type="molecule type" value="Genomic_DNA"/>
</dbReference>
<organism evidence="1 2">
    <name type="scientific">Cetraspora pellucida</name>
    <dbReference type="NCBI Taxonomy" id="1433469"/>
    <lineage>
        <taxon>Eukaryota</taxon>
        <taxon>Fungi</taxon>
        <taxon>Fungi incertae sedis</taxon>
        <taxon>Mucoromycota</taxon>
        <taxon>Glomeromycotina</taxon>
        <taxon>Glomeromycetes</taxon>
        <taxon>Diversisporales</taxon>
        <taxon>Gigasporaceae</taxon>
        <taxon>Cetraspora</taxon>
    </lineage>
</organism>
<dbReference type="AlphaFoldDB" id="A0A9N9EDI0"/>
<accession>A0A9N9EDI0</accession>
<sequence>MLKKPNFFVLAAKKTKLVTKFTRQSRNKILKFARCNSCNEQNKQSRKNIRAVIAKIKIEKKLVNENALMPEFNQNNKSENFCKIIDVLVMPLQTKSKYY</sequence>